<accession>A0A1I3TQG5</accession>
<dbReference type="Pfam" id="PF00144">
    <property type="entry name" value="Beta-lactamase"/>
    <property type="match status" value="1"/>
</dbReference>
<dbReference type="InterPro" id="IPR050491">
    <property type="entry name" value="AmpC-like"/>
</dbReference>
<keyword evidence="2" id="KW-0812">Transmembrane</keyword>
<evidence type="ECO:0000256" key="2">
    <source>
        <dbReference type="SAM" id="Phobius"/>
    </source>
</evidence>
<dbReference type="Proteomes" id="UP000199111">
    <property type="component" value="Unassembled WGS sequence"/>
</dbReference>
<feature type="transmembrane region" description="Helical" evidence="2">
    <location>
        <begin position="635"/>
        <end position="654"/>
    </location>
</feature>
<protein>
    <submittedName>
        <fullName evidence="4">CubicO group peptidase, beta-lactamase class C family</fullName>
    </submittedName>
</protein>
<gene>
    <name evidence="4" type="ORF">SAMN05216275_111197</name>
</gene>
<evidence type="ECO:0000313" key="4">
    <source>
        <dbReference type="EMBL" id="SFJ71876.1"/>
    </source>
</evidence>
<evidence type="ECO:0000313" key="5">
    <source>
        <dbReference type="Proteomes" id="UP000199111"/>
    </source>
</evidence>
<dbReference type="EMBL" id="FOQY01000011">
    <property type="protein sequence ID" value="SFJ71876.1"/>
    <property type="molecule type" value="Genomic_DNA"/>
</dbReference>
<dbReference type="InterPro" id="IPR001466">
    <property type="entry name" value="Beta-lactam-related"/>
</dbReference>
<feature type="region of interest" description="Disordered" evidence="1">
    <location>
        <begin position="421"/>
        <end position="458"/>
    </location>
</feature>
<organism evidence="4 5">
    <name type="scientific">Streptosporangium canum</name>
    <dbReference type="NCBI Taxonomy" id="324952"/>
    <lineage>
        <taxon>Bacteria</taxon>
        <taxon>Bacillati</taxon>
        <taxon>Actinomycetota</taxon>
        <taxon>Actinomycetes</taxon>
        <taxon>Streptosporangiales</taxon>
        <taxon>Streptosporangiaceae</taxon>
        <taxon>Streptosporangium</taxon>
    </lineage>
</organism>
<dbReference type="PANTHER" id="PTHR46825:SF9">
    <property type="entry name" value="BETA-LACTAMASE-RELATED DOMAIN-CONTAINING PROTEIN"/>
    <property type="match status" value="1"/>
</dbReference>
<feature type="domain" description="Beta-lactamase-related" evidence="3">
    <location>
        <begin position="82"/>
        <end position="408"/>
    </location>
</feature>
<feature type="transmembrane region" description="Helical" evidence="2">
    <location>
        <begin position="595"/>
        <end position="615"/>
    </location>
</feature>
<feature type="transmembrane region" description="Helical" evidence="2">
    <location>
        <begin position="554"/>
        <end position="574"/>
    </location>
</feature>
<keyword evidence="2" id="KW-0472">Membrane</keyword>
<dbReference type="InterPro" id="IPR012338">
    <property type="entry name" value="Beta-lactam/transpept-like"/>
</dbReference>
<keyword evidence="5" id="KW-1185">Reference proteome</keyword>
<sequence>MTATAGHSIDFVRIMCSAYPVGVRDTGDAYAQVGTVVVMKTSIRKIFAAVLAAGAVAGFQVPAGAEPMPRPRIEPHDVEALVDRIVPAQLARDRIPGAAVAVVAGGRTVLAKGYGVADVTTGRPVDASRTGFFTGSMSKLLTTTAVLQLVEQGRLDLRADVNRYLTAFKIKDTYPGRPVTLEHLLTYTAGFDDDIVGLATTDPGGVAPLGRSVAERQPRRVRPPGTRVAYNNYGLALAGHLVEIASGQPFAHYVDQRVLKPLGMVSTTVAVPHPAAIAAALARGHRPAGDGQTAEEALYSPWTPTGTGPATTVADMARFMLAQLRDDPRLGRNVARLMQRQHHTQDTRMPGMGYTFEQRPRNGRRLVYKDGDVPGFHNVMALLPDEGVGIYVVYNGDGVDTVAPWDGAALVNQIVDRYLPDTGHRTDGGGGGGGGEASRPGRTDGGGGGGGEESGFAGTYRSARTSQTSLMKVAALFAAPTVSVNADGTLTTTGLSPDPARRTQHWIRIQAGLFAERDGQDRIAFDGKGVLSTSANPSETLEKLAWYDSPAPHLGLLGSGALVLVLAFLGFPLLASMRVLRRRPRHAPGARAARLLAWITGALVTVFLTGFAAVMSDPAVVLLDSPWPAALRITATVALVSAVLVSAATVAAWWKGWWGWAGRLSYTLVALGGVGFFTVAVSYNLVALPFSAG</sequence>
<dbReference type="Gene3D" id="3.40.710.10">
    <property type="entry name" value="DD-peptidase/beta-lactamase superfamily"/>
    <property type="match status" value="1"/>
</dbReference>
<proteinExistence type="predicted"/>
<dbReference type="AlphaFoldDB" id="A0A1I3TQG5"/>
<name>A0A1I3TQG5_9ACTN</name>
<feature type="compositionally biased region" description="Gly residues" evidence="1">
    <location>
        <begin position="443"/>
        <end position="453"/>
    </location>
</feature>
<evidence type="ECO:0000259" key="3">
    <source>
        <dbReference type="Pfam" id="PF00144"/>
    </source>
</evidence>
<dbReference type="SUPFAM" id="SSF56601">
    <property type="entry name" value="beta-lactamase/transpeptidase-like"/>
    <property type="match status" value="1"/>
</dbReference>
<dbReference type="PANTHER" id="PTHR46825">
    <property type="entry name" value="D-ALANYL-D-ALANINE-CARBOXYPEPTIDASE/ENDOPEPTIDASE AMPH"/>
    <property type="match status" value="1"/>
</dbReference>
<evidence type="ECO:0000256" key="1">
    <source>
        <dbReference type="SAM" id="MobiDB-lite"/>
    </source>
</evidence>
<feature type="transmembrane region" description="Helical" evidence="2">
    <location>
        <begin position="666"/>
        <end position="686"/>
    </location>
</feature>
<keyword evidence="2" id="KW-1133">Transmembrane helix</keyword>
<reference evidence="5" key="1">
    <citation type="submission" date="2016-10" db="EMBL/GenBank/DDBJ databases">
        <authorList>
            <person name="Varghese N."/>
            <person name="Submissions S."/>
        </authorList>
    </citation>
    <scope>NUCLEOTIDE SEQUENCE [LARGE SCALE GENOMIC DNA]</scope>
    <source>
        <strain evidence="5">CGMCC 4.2126</strain>
    </source>
</reference>